<evidence type="ECO:0000313" key="3">
    <source>
        <dbReference type="Proteomes" id="UP000255283"/>
    </source>
</evidence>
<proteinExistence type="predicted"/>
<dbReference type="AlphaFoldDB" id="A0AAQ1UGQ9"/>
<feature type="transmembrane region" description="Helical" evidence="1">
    <location>
        <begin position="88"/>
        <end position="110"/>
    </location>
</feature>
<organism evidence="2 3">
    <name type="scientific">Segatella buccae</name>
    <dbReference type="NCBI Taxonomy" id="28126"/>
    <lineage>
        <taxon>Bacteria</taxon>
        <taxon>Pseudomonadati</taxon>
        <taxon>Bacteroidota</taxon>
        <taxon>Bacteroidia</taxon>
        <taxon>Bacteroidales</taxon>
        <taxon>Prevotellaceae</taxon>
        <taxon>Segatella</taxon>
    </lineage>
</organism>
<comment type="caution">
    <text evidence="2">The sequence shown here is derived from an EMBL/GenBank/DDBJ whole genome shotgun (WGS) entry which is preliminary data.</text>
</comment>
<evidence type="ECO:0000256" key="1">
    <source>
        <dbReference type="SAM" id="Phobius"/>
    </source>
</evidence>
<sequence length="142" mass="16104">MKYVEQRNLLDDFEHLVTGAIEEYKDAPGFPKLDAYGITQEELSDYLFDKQAILDGGGSKRTNYTIAGILIVLPVIILSAFPEESYPWGSWTLLLCIGIGVLLALFVTSLKNMFKQVRLHRHARPKMESYINAVLLFKEQHG</sequence>
<keyword evidence="1" id="KW-1133">Transmembrane helix</keyword>
<reference evidence="2 3" key="1">
    <citation type="submission" date="2018-06" db="EMBL/GenBank/DDBJ databases">
        <authorList>
            <consortium name="Pathogen Informatics"/>
            <person name="Doyle S."/>
        </authorList>
    </citation>
    <scope>NUCLEOTIDE SEQUENCE [LARGE SCALE GENOMIC DNA]</scope>
    <source>
        <strain evidence="2 3">NCTC13063</strain>
    </source>
</reference>
<accession>A0AAQ1UGQ9</accession>
<dbReference type="EMBL" id="UGTJ01000001">
    <property type="protein sequence ID" value="SUB79065.1"/>
    <property type="molecule type" value="Genomic_DNA"/>
</dbReference>
<protein>
    <submittedName>
        <fullName evidence="2">Uncharacterized protein</fullName>
    </submittedName>
</protein>
<name>A0AAQ1UGQ9_9BACT</name>
<keyword evidence="1" id="KW-0812">Transmembrane</keyword>
<dbReference type="Proteomes" id="UP000255283">
    <property type="component" value="Unassembled WGS sequence"/>
</dbReference>
<evidence type="ECO:0000313" key="2">
    <source>
        <dbReference type="EMBL" id="SUB79065.1"/>
    </source>
</evidence>
<feature type="transmembrane region" description="Helical" evidence="1">
    <location>
        <begin position="64"/>
        <end position="82"/>
    </location>
</feature>
<dbReference type="RefSeq" id="WP_004342239.1">
    <property type="nucleotide sequence ID" value="NZ_CAURJP010000042.1"/>
</dbReference>
<gene>
    <name evidence="2" type="ORF">NCTC13063_00318</name>
</gene>
<keyword evidence="1" id="KW-0472">Membrane</keyword>